<dbReference type="PROSITE" id="PS51081">
    <property type="entry name" value="ZF_SIAH"/>
    <property type="match status" value="1"/>
</dbReference>
<dbReference type="PANTHER" id="PTHR10131:SF151">
    <property type="entry name" value="TNF RECEPTOR ASSOCIATED FACTOR (TRAF) HOMOLOG"/>
    <property type="match status" value="1"/>
</dbReference>
<dbReference type="InterPro" id="IPR001841">
    <property type="entry name" value="Znf_RING"/>
</dbReference>
<dbReference type="GO" id="GO:0043122">
    <property type="term" value="P:regulation of canonical NF-kappaB signal transduction"/>
    <property type="evidence" value="ECO:0007669"/>
    <property type="project" value="TreeGrafter"/>
</dbReference>
<evidence type="ECO:0000256" key="4">
    <source>
        <dbReference type="PROSITE-ProRule" id="PRU00207"/>
    </source>
</evidence>
<dbReference type="Gene3D" id="3.30.40.10">
    <property type="entry name" value="Zinc/RING finger domain, C3HC4 (zinc finger)"/>
    <property type="match status" value="3"/>
</dbReference>
<dbReference type="SMART" id="SM00184">
    <property type="entry name" value="RING"/>
    <property type="match status" value="1"/>
</dbReference>
<evidence type="ECO:0000259" key="5">
    <source>
        <dbReference type="PROSITE" id="PS50089"/>
    </source>
</evidence>
<dbReference type="InterPro" id="IPR027370">
    <property type="entry name" value="Znf-RING_euk"/>
</dbReference>
<feature type="domain" description="TRAF-type" evidence="6">
    <location>
        <begin position="97"/>
        <end position="148"/>
    </location>
</feature>
<dbReference type="Pfam" id="PF02176">
    <property type="entry name" value="zf-TRAF"/>
    <property type="match status" value="1"/>
</dbReference>
<sequence length="231" mass="25635">MFYEIAFKEGLPYDCTCPVCEQALRAPVITKCGHIFCKQCINVENGPIPCPVCQAEIAPDALKPDKKKQIQVQSLLVKCPYVRYGCEWTGPLKEMQSHADSCQFCGVPCTNCDKKIAQSQLAEHLVECEKTCGKCTYCGVKVKTSNMEKHLKICPKMIVSCPFQCGLIDRTREEIEAHRASCPNVDNVCPFAELGCKFIGQAELNAVITRYDELIRKVSPLSEKSASETVG</sequence>
<dbReference type="SUPFAM" id="SSF57850">
    <property type="entry name" value="RING/U-box"/>
    <property type="match status" value="1"/>
</dbReference>
<dbReference type="InterPro" id="IPR013083">
    <property type="entry name" value="Znf_RING/FYVE/PHD"/>
</dbReference>
<dbReference type="AlphaFoldDB" id="A0A183GQW2"/>
<dbReference type="SUPFAM" id="SSF49599">
    <property type="entry name" value="TRAF domain-like"/>
    <property type="match status" value="2"/>
</dbReference>
<dbReference type="OrthoDB" id="5574452at2759"/>
<name>A0A183GQW2_HELPZ</name>
<keyword evidence="3 4" id="KW-0862">Zinc</keyword>
<dbReference type="PANTHER" id="PTHR10131">
    <property type="entry name" value="TNF RECEPTOR ASSOCIATED FACTOR"/>
    <property type="match status" value="1"/>
</dbReference>
<feature type="domain" description="SIAH-type" evidence="7">
    <location>
        <begin position="74"/>
        <end position="130"/>
    </location>
</feature>
<evidence type="ECO:0000259" key="6">
    <source>
        <dbReference type="PROSITE" id="PS50145"/>
    </source>
</evidence>
<dbReference type="PROSITE" id="PS50089">
    <property type="entry name" value="ZF_RING_2"/>
    <property type="match status" value="1"/>
</dbReference>
<dbReference type="InterPro" id="IPR017907">
    <property type="entry name" value="Znf_RING_CS"/>
</dbReference>
<dbReference type="WBParaSite" id="HPBE_0002508201-mRNA-1">
    <property type="protein sequence ID" value="HPBE_0002508201-mRNA-1"/>
    <property type="gene ID" value="HPBE_0002508201"/>
</dbReference>
<dbReference type="InterPro" id="IPR013010">
    <property type="entry name" value="Znf_SIAH"/>
</dbReference>
<evidence type="ECO:0000256" key="1">
    <source>
        <dbReference type="ARBA" id="ARBA00022723"/>
    </source>
</evidence>
<protein>
    <submittedName>
        <fullName evidence="10">RING-type domain-containing protein</fullName>
    </submittedName>
</protein>
<feature type="domain" description="RING-type" evidence="5">
    <location>
        <begin position="17"/>
        <end position="54"/>
    </location>
</feature>
<dbReference type="Pfam" id="PF13445">
    <property type="entry name" value="zf-RING_UBOX"/>
    <property type="match status" value="1"/>
</dbReference>
<feature type="zinc finger region" description="TRAF-type" evidence="4">
    <location>
        <begin position="97"/>
        <end position="148"/>
    </location>
</feature>
<gene>
    <name evidence="8" type="ORF">HPBE_LOCUS25081</name>
</gene>
<accession>A0A3P8EQ95</accession>
<proteinExistence type="predicted"/>
<evidence type="ECO:0000313" key="9">
    <source>
        <dbReference type="Proteomes" id="UP000050761"/>
    </source>
</evidence>
<evidence type="ECO:0000313" key="8">
    <source>
        <dbReference type="EMBL" id="VDP48988.1"/>
    </source>
</evidence>
<dbReference type="GO" id="GO:0008270">
    <property type="term" value="F:zinc ion binding"/>
    <property type="evidence" value="ECO:0007669"/>
    <property type="project" value="UniProtKB-KW"/>
</dbReference>
<reference evidence="8 9" key="1">
    <citation type="submission" date="2018-11" db="EMBL/GenBank/DDBJ databases">
        <authorList>
            <consortium name="Pathogen Informatics"/>
        </authorList>
    </citation>
    <scope>NUCLEOTIDE SEQUENCE [LARGE SCALE GENOMIC DNA]</scope>
</reference>
<keyword evidence="1 4" id="KW-0479">Metal-binding</keyword>
<keyword evidence="9" id="KW-1185">Reference proteome</keyword>
<keyword evidence="2 4" id="KW-0863">Zinc-finger</keyword>
<dbReference type="PROSITE" id="PS00518">
    <property type="entry name" value="ZF_RING_1"/>
    <property type="match status" value="1"/>
</dbReference>
<reference evidence="10" key="2">
    <citation type="submission" date="2019-09" db="UniProtKB">
        <authorList>
            <consortium name="WormBaseParasite"/>
        </authorList>
    </citation>
    <scope>IDENTIFICATION</scope>
</reference>
<evidence type="ECO:0000256" key="2">
    <source>
        <dbReference type="ARBA" id="ARBA00022771"/>
    </source>
</evidence>
<accession>A0A183GQW2</accession>
<evidence type="ECO:0000259" key="7">
    <source>
        <dbReference type="PROSITE" id="PS51081"/>
    </source>
</evidence>
<feature type="domain" description="TRAF-type" evidence="6">
    <location>
        <begin position="150"/>
        <end position="197"/>
    </location>
</feature>
<dbReference type="Proteomes" id="UP000050761">
    <property type="component" value="Unassembled WGS sequence"/>
</dbReference>
<organism evidence="9 10">
    <name type="scientific">Heligmosomoides polygyrus</name>
    <name type="common">Parasitic roundworm</name>
    <dbReference type="NCBI Taxonomy" id="6339"/>
    <lineage>
        <taxon>Eukaryota</taxon>
        <taxon>Metazoa</taxon>
        <taxon>Ecdysozoa</taxon>
        <taxon>Nematoda</taxon>
        <taxon>Chromadorea</taxon>
        <taxon>Rhabditida</taxon>
        <taxon>Rhabditina</taxon>
        <taxon>Rhabditomorpha</taxon>
        <taxon>Strongyloidea</taxon>
        <taxon>Heligmosomidae</taxon>
        <taxon>Heligmosomoides</taxon>
    </lineage>
</organism>
<dbReference type="InterPro" id="IPR001293">
    <property type="entry name" value="Znf_TRAF"/>
</dbReference>
<evidence type="ECO:0000313" key="10">
    <source>
        <dbReference type="WBParaSite" id="HPBE_0002508201-mRNA-1"/>
    </source>
</evidence>
<evidence type="ECO:0000256" key="3">
    <source>
        <dbReference type="ARBA" id="ARBA00022833"/>
    </source>
</evidence>
<dbReference type="PROSITE" id="PS50145">
    <property type="entry name" value="ZF_TRAF"/>
    <property type="match status" value="2"/>
</dbReference>
<dbReference type="EMBL" id="UZAH01037314">
    <property type="protein sequence ID" value="VDP48988.1"/>
    <property type="molecule type" value="Genomic_DNA"/>
</dbReference>
<feature type="zinc finger region" description="TRAF-type" evidence="4">
    <location>
        <begin position="150"/>
        <end position="197"/>
    </location>
</feature>